<dbReference type="Proteomes" id="UP000000600">
    <property type="component" value="Unassembled WGS sequence"/>
</dbReference>
<dbReference type="OMA" id="YNHTTIQ"/>
<dbReference type="RefSeq" id="XP_001448540.1">
    <property type="nucleotide sequence ID" value="XM_001448503.2"/>
</dbReference>
<evidence type="ECO:0000313" key="2">
    <source>
        <dbReference type="EMBL" id="CAK81143.1"/>
    </source>
</evidence>
<keyword evidence="3" id="KW-1185">Reference proteome</keyword>
<dbReference type="KEGG" id="ptm:GSPATT00015984001"/>
<dbReference type="InParanoid" id="A0DDM6"/>
<gene>
    <name evidence="2" type="ORF">GSPATT00015984001</name>
</gene>
<dbReference type="GeneID" id="5034328"/>
<dbReference type="OrthoDB" id="283570at2759"/>
<reference evidence="2 3" key="1">
    <citation type="journal article" date="2006" name="Nature">
        <title>Global trends of whole-genome duplications revealed by the ciliate Paramecium tetraurelia.</title>
        <authorList>
            <consortium name="Genoscope"/>
            <person name="Aury J.-M."/>
            <person name="Jaillon O."/>
            <person name="Duret L."/>
            <person name="Noel B."/>
            <person name="Jubin C."/>
            <person name="Porcel B.M."/>
            <person name="Segurens B."/>
            <person name="Daubin V."/>
            <person name="Anthouard V."/>
            <person name="Aiach N."/>
            <person name="Arnaiz O."/>
            <person name="Billaut A."/>
            <person name="Beisson J."/>
            <person name="Blanc I."/>
            <person name="Bouhouche K."/>
            <person name="Camara F."/>
            <person name="Duharcourt S."/>
            <person name="Guigo R."/>
            <person name="Gogendeau D."/>
            <person name="Katinka M."/>
            <person name="Keller A.-M."/>
            <person name="Kissmehl R."/>
            <person name="Klotz C."/>
            <person name="Koll F."/>
            <person name="Le Moue A."/>
            <person name="Lepere C."/>
            <person name="Malinsky S."/>
            <person name="Nowacki M."/>
            <person name="Nowak J.K."/>
            <person name="Plattner H."/>
            <person name="Poulain J."/>
            <person name="Ruiz F."/>
            <person name="Serrano V."/>
            <person name="Zagulski M."/>
            <person name="Dessen P."/>
            <person name="Betermier M."/>
            <person name="Weissenbach J."/>
            <person name="Scarpelli C."/>
            <person name="Schachter V."/>
            <person name="Sperling L."/>
            <person name="Meyer E."/>
            <person name="Cohen J."/>
            <person name="Wincker P."/>
        </authorList>
    </citation>
    <scope>NUCLEOTIDE SEQUENCE [LARGE SCALE GENOMIC DNA]</scope>
    <source>
        <strain evidence="2 3">Stock d4-2</strain>
    </source>
</reference>
<evidence type="ECO:0000256" key="1">
    <source>
        <dbReference type="ARBA" id="ARBA00022737"/>
    </source>
</evidence>
<sequence>MQIKFEIIKCQTFHQFCFYIKQLNTIKMGCVTNKEQDIKQFNIEIPNSYNHTTIQTEADLSDFQDQFLQIGMNVCGLGEFLPKVQEVYDQLGELFQNIQGQYLLMPDQSIYFGQVINGKRQGIGKQHWPKEGNLLEGTWVDNQLTGRARMIYPNGDYFVGNFLNNIANGLGRFVNSKKQVCGFWLNNKLTGEGTEIRKNGTIYKGQFNEGKIQGYGQFEYANKCIYKGSVLKGKMHGKGELIFNDNTRYVGEFKANCIQGSGNYEAGISITGWFHSKFENQTLYIYFFRSETPVLIDSQYCTLIEKQLEQFFD</sequence>
<dbReference type="Gene3D" id="2.20.110.10">
    <property type="entry name" value="Histone H3 K4-specific methyltransferase SET7/9 N-terminal domain"/>
    <property type="match status" value="2"/>
</dbReference>
<dbReference type="PANTHER" id="PTHR23084">
    <property type="entry name" value="PHOSPHATIDYLINOSITOL-4-PHOSPHATE 5-KINASE RELATED"/>
    <property type="match status" value="1"/>
</dbReference>
<name>A0DDM6_PARTE</name>
<dbReference type="EMBL" id="CT868396">
    <property type="protein sequence ID" value="CAK81143.1"/>
    <property type="molecule type" value="Genomic_DNA"/>
</dbReference>
<accession>A0DDM6</accession>
<dbReference type="eggNOG" id="KOG0229">
    <property type="taxonomic scope" value="Eukaryota"/>
</dbReference>
<evidence type="ECO:0008006" key="4">
    <source>
        <dbReference type="Google" id="ProtNLM"/>
    </source>
</evidence>
<organism evidence="2 3">
    <name type="scientific">Paramecium tetraurelia</name>
    <dbReference type="NCBI Taxonomy" id="5888"/>
    <lineage>
        <taxon>Eukaryota</taxon>
        <taxon>Sar</taxon>
        <taxon>Alveolata</taxon>
        <taxon>Ciliophora</taxon>
        <taxon>Intramacronucleata</taxon>
        <taxon>Oligohymenophorea</taxon>
        <taxon>Peniculida</taxon>
        <taxon>Parameciidae</taxon>
        <taxon>Paramecium</taxon>
    </lineage>
</organism>
<dbReference type="InterPro" id="IPR003409">
    <property type="entry name" value="MORN"/>
</dbReference>
<proteinExistence type="predicted"/>
<protein>
    <recommendedName>
        <fullName evidence="4">MORN repeat protein</fullName>
    </recommendedName>
</protein>
<dbReference type="PANTHER" id="PTHR23084:SF263">
    <property type="entry name" value="MORN REPEAT-CONTAINING PROTEIN 1"/>
    <property type="match status" value="1"/>
</dbReference>
<dbReference type="SUPFAM" id="SSF82185">
    <property type="entry name" value="Histone H3 K4-specific methyltransferase SET7/9 N-terminal domain"/>
    <property type="match status" value="2"/>
</dbReference>
<evidence type="ECO:0000313" key="3">
    <source>
        <dbReference type="Proteomes" id="UP000000600"/>
    </source>
</evidence>
<dbReference type="AlphaFoldDB" id="A0DDM6"/>
<dbReference type="STRING" id="5888.A0DDM6"/>
<dbReference type="HOGENOM" id="CLU_080589_0_0_1"/>
<dbReference type="Pfam" id="PF02493">
    <property type="entry name" value="MORN"/>
    <property type="match status" value="6"/>
</dbReference>
<dbReference type="SMART" id="SM00698">
    <property type="entry name" value="MORN"/>
    <property type="match status" value="7"/>
</dbReference>
<keyword evidence="1" id="KW-0677">Repeat</keyword>